<dbReference type="PANTHER" id="PTHR36040">
    <property type="entry name" value="OS04G0188500 PROTEIN"/>
    <property type="match status" value="1"/>
</dbReference>
<accession>A0AAV6P159</accession>
<keyword evidence="2" id="KW-0732">Signal</keyword>
<feature type="non-terminal residue" evidence="3">
    <location>
        <position position="1"/>
    </location>
</feature>
<protein>
    <submittedName>
        <fullName evidence="3">Uncharacterized protein</fullName>
    </submittedName>
</protein>
<sequence length="107" mass="11802">MKFLVLILSMMILSYTCSVTSRRIALAGFHEQGNQHFLKQAKTAEENKSRKSNFKHPESGISNHHSLPREYFNEKGGASQGNDNGSGSRQGTREEGGALSSSNHTFC</sequence>
<proteinExistence type="predicted"/>
<gene>
    <name evidence="3" type="ORF">SDJN03_05022</name>
</gene>
<evidence type="ECO:0000256" key="2">
    <source>
        <dbReference type="SAM" id="SignalP"/>
    </source>
</evidence>
<evidence type="ECO:0000256" key="1">
    <source>
        <dbReference type="SAM" id="MobiDB-lite"/>
    </source>
</evidence>
<feature type="compositionally biased region" description="Polar residues" evidence="1">
    <location>
        <begin position="80"/>
        <end position="90"/>
    </location>
</feature>
<dbReference type="EMBL" id="JAGKQH010000003">
    <property type="protein sequence ID" value="KAG6604413.1"/>
    <property type="molecule type" value="Genomic_DNA"/>
</dbReference>
<feature type="signal peptide" evidence="2">
    <location>
        <begin position="1"/>
        <end position="18"/>
    </location>
</feature>
<feature type="region of interest" description="Disordered" evidence="1">
    <location>
        <begin position="41"/>
        <end position="107"/>
    </location>
</feature>
<reference evidence="3 4" key="1">
    <citation type="journal article" date="2021" name="Hortic Res">
        <title>The domestication of Cucurbita argyrosperma as revealed by the genome of its wild relative.</title>
        <authorList>
            <person name="Barrera-Redondo J."/>
            <person name="Sanchez-de la Vega G."/>
            <person name="Aguirre-Liguori J.A."/>
            <person name="Castellanos-Morales G."/>
            <person name="Gutierrez-Guerrero Y.T."/>
            <person name="Aguirre-Dugua X."/>
            <person name="Aguirre-Planter E."/>
            <person name="Tenaillon M.I."/>
            <person name="Lira-Saade R."/>
            <person name="Eguiarte L.E."/>
        </authorList>
    </citation>
    <scope>NUCLEOTIDE SEQUENCE [LARGE SCALE GENOMIC DNA]</scope>
    <source>
        <strain evidence="3">JBR-2021</strain>
    </source>
</reference>
<name>A0AAV6P159_9ROSI</name>
<dbReference type="Proteomes" id="UP000685013">
    <property type="component" value="Chromosome 3"/>
</dbReference>
<comment type="caution">
    <text evidence="3">The sequence shown here is derived from an EMBL/GenBank/DDBJ whole genome shotgun (WGS) entry which is preliminary data.</text>
</comment>
<organism evidence="3 4">
    <name type="scientific">Cucurbita argyrosperma subsp. sororia</name>
    <dbReference type="NCBI Taxonomy" id="37648"/>
    <lineage>
        <taxon>Eukaryota</taxon>
        <taxon>Viridiplantae</taxon>
        <taxon>Streptophyta</taxon>
        <taxon>Embryophyta</taxon>
        <taxon>Tracheophyta</taxon>
        <taxon>Spermatophyta</taxon>
        <taxon>Magnoliopsida</taxon>
        <taxon>eudicotyledons</taxon>
        <taxon>Gunneridae</taxon>
        <taxon>Pentapetalae</taxon>
        <taxon>rosids</taxon>
        <taxon>fabids</taxon>
        <taxon>Cucurbitales</taxon>
        <taxon>Cucurbitaceae</taxon>
        <taxon>Cucurbiteae</taxon>
        <taxon>Cucurbita</taxon>
    </lineage>
</organism>
<dbReference type="PANTHER" id="PTHR36040:SF5">
    <property type="entry name" value="TRANSMEMBRANE PROTEIN"/>
    <property type="match status" value="1"/>
</dbReference>
<dbReference type="AlphaFoldDB" id="A0AAV6P159"/>
<evidence type="ECO:0000313" key="4">
    <source>
        <dbReference type="Proteomes" id="UP000685013"/>
    </source>
</evidence>
<evidence type="ECO:0000313" key="3">
    <source>
        <dbReference type="EMBL" id="KAG6604413.1"/>
    </source>
</evidence>
<feature type="chain" id="PRO_5043361152" evidence="2">
    <location>
        <begin position="19"/>
        <end position="107"/>
    </location>
</feature>
<keyword evidence="4" id="KW-1185">Reference proteome</keyword>